<feature type="domain" description="Septum formation-related" evidence="3">
    <location>
        <begin position="104"/>
        <end position="270"/>
    </location>
</feature>
<evidence type="ECO:0000259" key="3">
    <source>
        <dbReference type="Pfam" id="PF13845"/>
    </source>
</evidence>
<reference evidence="4 5" key="1">
    <citation type="journal article" date="2019" name="Int. J. Syst. Evol. Microbiol.">
        <title>The Global Catalogue of Microorganisms (GCM) 10K type strain sequencing project: providing services to taxonomists for standard genome sequencing and annotation.</title>
        <authorList>
            <consortium name="The Broad Institute Genomics Platform"/>
            <consortium name="The Broad Institute Genome Sequencing Center for Infectious Disease"/>
            <person name="Wu L."/>
            <person name="Ma J."/>
        </authorList>
    </citation>
    <scope>NUCLEOTIDE SEQUENCE [LARGE SCALE GENOMIC DNA]</scope>
    <source>
        <strain evidence="4 5">JCM 16022</strain>
    </source>
</reference>
<dbReference type="RefSeq" id="WP_344157851.1">
    <property type="nucleotide sequence ID" value="NZ_BAAAQR010000018.1"/>
</dbReference>
<keyword evidence="5" id="KW-1185">Reference proteome</keyword>
<feature type="chain" id="PRO_5046182422" description="Septum formation-related domain-containing protein" evidence="2">
    <location>
        <begin position="19"/>
        <end position="277"/>
    </location>
</feature>
<accession>A0ABN3A8A9</accession>
<evidence type="ECO:0000256" key="2">
    <source>
        <dbReference type="SAM" id="SignalP"/>
    </source>
</evidence>
<dbReference type="Pfam" id="PF13845">
    <property type="entry name" value="Septum_form"/>
    <property type="match status" value="1"/>
</dbReference>
<keyword evidence="2" id="KW-0732">Signal</keyword>
<evidence type="ECO:0000313" key="4">
    <source>
        <dbReference type="EMBL" id="GAA2156044.1"/>
    </source>
</evidence>
<dbReference type="EMBL" id="BAAAQR010000018">
    <property type="protein sequence ID" value="GAA2156044.1"/>
    <property type="molecule type" value="Genomic_DNA"/>
</dbReference>
<sequence length="277" mass="29193">MRRLLPAAALLLALTACTGGGGEDSAEPTPSASSASTSPTATPTAASPPRPPRDRACYRLSYDEAVAPTAEARPVRCTDTHTSMTYAVGSLDPVVDGHLLAVDSERVQAQAGTQCPRRLPSFLGGTPDDLHLSMLRAVWFTPSVELSDAGANWFRCDVIAVASEDRLAPLSQRMSGVLGTTAGRDRFGMCGTAEPGTSDFSRVICSSDHSWRAIDVVHFSGAGYPGPAAARAAGQGPCEDAGRAAASDALDYTWGYEWPTREQWDNGQTYGLCWAPD</sequence>
<feature type="region of interest" description="Disordered" evidence="1">
    <location>
        <begin position="20"/>
        <end position="54"/>
    </location>
</feature>
<protein>
    <recommendedName>
        <fullName evidence="3">Septum formation-related domain-containing protein</fullName>
    </recommendedName>
</protein>
<gene>
    <name evidence="4" type="ORF">GCM10009844_43890</name>
</gene>
<evidence type="ECO:0000313" key="5">
    <source>
        <dbReference type="Proteomes" id="UP001501771"/>
    </source>
</evidence>
<name>A0ABN3A8A9_9ACTN</name>
<proteinExistence type="predicted"/>
<feature type="signal peptide" evidence="2">
    <location>
        <begin position="1"/>
        <end position="18"/>
    </location>
</feature>
<dbReference type="Proteomes" id="UP001501771">
    <property type="component" value="Unassembled WGS sequence"/>
</dbReference>
<dbReference type="InterPro" id="IPR026004">
    <property type="entry name" value="Septum_form"/>
</dbReference>
<feature type="compositionally biased region" description="Low complexity" evidence="1">
    <location>
        <begin position="27"/>
        <end position="47"/>
    </location>
</feature>
<organism evidence="4 5">
    <name type="scientific">Nocardioides koreensis</name>
    <dbReference type="NCBI Taxonomy" id="433651"/>
    <lineage>
        <taxon>Bacteria</taxon>
        <taxon>Bacillati</taxon>
        <taxon>Actinomycetota</taxon>
        <taxon>Actinomycetes</taxon>
        <taxon>Propionibacteriales</taxon>
        <taxon>Nocardioidaceae</taxon>
        <taxon>Nocardioides</taxon>
    </lineage>
</organism>
<comment type="caution">
    <text evidence="4">The sequence shown here is derived from an EMBL/GenBank/DDBJ whole genome shotgun (WGS) entry which is preliminary data.</text>
</comment>
<evidence type="ECO:0000256" key="1">
    <source>
        <dbReference type="SAM" id="MobiDB-lite"/>
    </source>
</evidence>
<dbReference type="PROSITE" id="PS51257">
    <property type="entry name" value="PROKAR_LIPOPROTEIN"/>
    <property type="match status" value="1"/>
</dbReference>